<accession>A0A328BNK9</accession>
<dbReference type="EMBL" id="QFYS01000002">
    <property type="protein sequence ID" value="RAK67534.1"/>
    <property type="molecule type" value="Genomic_DNA"/>
</dbReference>
<name>A0A328BNK9_9CAUL</name>
<reference evidence="2 3" key="1">
    <citation type="submission" date="2018-05" db="EMBL/GenBank/DDBJ databases">
        <authorList>
            <person name="Lanie J.A."/>
            <person name="Ng W.-L."/>
            <person name="Kazmierczak K.M."/>
            <person name="Andrzejewski T.M."/>
            <person name="Davidsen T.M."/>
            <person name="Wayne K.J."/>
            <person name="Tettelin H."/>
            <person name="Glass J.I."/>
            <person name="Rusch D."/>
            <person name="Podicherti R."/>
            <person name="Tsui H.-C.T."/>
            <person name="Winkler M.E."/>
        </authorList>
    </citation>
    <scope>NUCLEOTIDE SEQUENCE [LARGE SCALE GENOMIC DNA]</scope>
    <source>
        <strain evidence="2 3">BUT-10</strain>
    </source>
</reference>
<evidence type="ECO:0000313" key="2">
    <source>
        <dbReference type="EMBL" id="RAK67534.1"/>
    </source>
</evidence>
<dbReference type="RefSeq" id="WP_111275144.1">
    <property type="nucleotide sequence ID" value="NZ_QFYS01000002.1"/>
</dbReference>
<evidence type="ECO:0000313" key="3">
    <source>
        <dbReference type="Proteomes" id="UP000249524"/>
    </source>
</evidence>
<feature type="domain" description="SnoaL-like" evidence="1">
    <location>
        <begin position="12"/>
        <end position="107"/>
    </location>
</feature>
<evidence type="ECO:0000259" key="1">
    <source>
        <dbReference type="Pfam" id="PF12680"/>
    </source>
</evidence>
<dbReference type="AlphaFoldDB" id="A0A328BNK9"/>
<protein>
    <submittedName>
        <fullName evidence="2">Nuclear transport factor 2 family protein</fullName>
    </submittedName>
</protein>
<dbReference type="CDD" id="cd00531">
    <property type="entry name" value="NTF2_like"/>
    <property type="match status" value="1"/>
</dbReference>
<sequence>MSPEEKAAFNADWLAAWTAKDVQKLLTFYAEDCVYMDPQTAGGLKGRAALGAYLTQLFAATPPMTYTPDEIWPTADGFCGRWYCEIGGGAGRLRGFDLVVLRGREIALNEVYTHQIPA</sequence>
<gene>
    <name evidence="2" type="ORF">DJ019_06395</name>
</gene>
<dbReference type="InterPro" id="IPR032710">
    <property type="entry name" value="NTF2-like_dom_sf"/>
</dbReference>
<comment type="caution">
    <text evidence="2">The sequence shown here is derived from an EMBL/GenBank/DDBJ whole genome shotgun (WGS) entry which is preliminary data.</text>
</comment>
<keyword evidence="3" id="KW-1185">Reference proteome</keyword>
<dbReference type="Proteomes" id="UP000249524">
    <property type="component" value="Unassembled WGS sequence"/>
</dbReference>
<dbReference type="OrthoDB" id="333383at2"/>
<organism evidence="2 3">
    <name type="scientific">Phenylobacterium kunshanense</name>
    <dbReference type="NCBI Taxonomy" id="1445034"/>
    <lineage>
        <taxon>Bacteria</taxon>
        <taxon>Pseudomonadati</taxon>
        <taxon>Pseudomonadota</taxon>
        <taxon>Alphaproteobacteria</taxon>
        <taxon>Caulobacterales</taxon>
        <taxon>Caulobacteraceae</taxon>
        <taxon>Phenylobacterium</taxon>
    </lineage>
</organism>
<dbReference type="SUPFAM" id="SSF54427">
    <property type="entry name" value="NTF2-like"/>
    <property type="match status" value="1"/>
</dbReference>
<proteinExistence type="predicted"/>
<dbReference type="Pfam" id="PF12680">
    <property type="entry name" value="SnoaL_2"/>
    <property type="match status" value="1"/>
</dbReference>
<dbReference type="InterPro" id="IPR037401">
    <property type="entry name" value="SnoaL-like"/>
</dbReference>
<dbReference type="Gene3D" id="3.10.450.50">
    <property type="match status" value="1"/>
</dbReference>